<feature type="domain" description="THAP4-like heme-binding" evidence="2">
    <location>
        <begin position="26"/>
        <end position="188"/>
    </location>
</feature>
<dbReference type="CDD" id="cd07828">
    <property type="entry name" value="lipocalin_heme-bd-THAP4-like"/>
    <property type="match status" value="1"/>
</dbReference>
<evidence type="ECO:0000256" key="1">
    <source>
        <dbReference type="SAM" id="SignalP"/>
    </source>
</evidence>
<reference evidence="4" key="1">
    <citation type="submission" date="2017-02" db="UniProtKB">
        <authorList>
            <consortium name="WormBaseParasite"/>
        </authorList>
    </citation>
    <scope>IDENTIFICATION</scope>
</reference>
<protein>
    <submittedName>
        <fullName evidence="4">DUF1794 domain-containing protein</fullName>
    </submittedName>
</protein>
<dbReference type="InterPro" id="IPR012674">
    <property type="entry name" value="Calycin"/>
</dbReference>
<dbReference type="InterPro" id="IPR014878">
    <property type="entry name" value="THAP4-like_heme-bd"/>
</dbReference>
<dbReference type="PANTHER" id="PTHR15854:SF16">
    <property type="entry name" value="THAP4-LIKE HEME-BINDING BETA-BARREL DOMAIN-CONTAINING PROTEIN"/>
    <property type="match status" value="1"/>
</dbReference>
<evidence type="ECO:0000259" key="2">
    <source>
        <dbReference type="Pfam" id="PF08768"/>
    </source>
</evidence>
<accession>A0A0N4ZQ35</accession>
<dbReference type="Pfam" id="PF08768">
    <property type="entry name" value="THAP4_heme-bd"/>
    <property type="match status" value="1"/>
</dbReference>
<dbReference type="SUPFAM" id="SSF50814">
    <property type="entry name" value="Lipocalins"/>
    <property type="match status" value="1"/>
</dbReference>
<feature type="chain" id="PRO_5005892056" evidence="1">
    <location>
        <begin position="24"/>
        <end position="190"/>
    </location>
</feature>
<keyword evidence="3" id="KW-1185">Reference proteome</keyword>
<evidence type="ECO:0000313" key="3">
    <source>
        <dbReference type="Proteomes" id="UP000038045"/>
    </source>
</evidence>
<evidence type="ECO:0000313" key="4">
    <source>
        <dbReference type="WBParaSite" id="PTRK_0001063900.1"/>
    </source>
</evidence>
<dbReference type="AlphaFoldDB" id="A0A0N4ZQ35"/>
<proteinExistence type="predicted"/>
<dbReference type="Proteomes" id="UP000038045">
    <property type="component" value="Unplaced"/>
</dbReference>
<dbReference type="Gene3D" id="2.40.128.20">
    <property type="match status" value="1"/>
</dbReference>
<dbReference type="InterPro" id="IPR045165">
    <property type="entry name" value="Nitrobindin"/>
</dbReference>
<feature type="signal peptide" evidence="1">
    <location>
        <begin position="1"/>
        <end position="23"/>
    </location>
</feature>
<sequence length="190" mass="21977">MIVFFKTIIFTQLFLLIHSLISTDNSKLLWMIGKWRGEFSGKVVWPTIPTMTFGEELEIREGYRAFVDNKNIHFLNFSAKAWSHTNKDQFHNEWGHFIANKNGEITLMTSGGNGFAKFEVGRFVGSDKIVLNLKDIGRISFSRDLPVEDLRRTFIKVGNDHMEQILEMRTATHPETGLLKHSKVVYTRIK</sequence>
<dbReference type="WBParaSite" id="PTRK_0001063900.1">
    <property type="protein sequence ID" value="PTRK_0001063900.1"/>
    <property type="gene ID" value="PTRK_0001063900"/>
</dbReference>
<organism evidence="3 4">
    <name type="scientific">Parastrongyloides trichosuri</name>
    <name type="common">Possum-specific nematode worm</name>
    <dbReference type="NCBI Taxonomy" id="131310"/>
    <lineage>
        <taxon>Eukaryota</taxon>
        <taxon>Metazoa</taxon>
        <taxon>Ecdysozoa</taxon>
        <taxon>Nematoda</taxon>
        <taxon>Chromadorea</taxon>
        <taxon>Rhabditida</taxon>
        <taxon>Tylenchina</taxon>
        <taxon>Panagrolaimomorpha</taxon>
        <taxon>Strongyloidoidea</taxon>
        <taxon>Strongyloididae</taxon>
        <taxon>Parastrongyloides</taxon>
    </lineage>
</organism>
<keyword evidence="1" id="KW-0732">Signal</keyword>
<dbReference type="PANTHER" id="PTHR15854">
    <property type="entry name" value="THAP4 PROTEIN"/>
    <property type="match status" value="1"/>
</dbReference>
<name>A0A0N4ZQ35_PARTI</name>